<accession>A0A1D1UIQ1</accession>
<keyword evidence="3" id="KW-0863">Zinc-finger</keyword>
<proteinExistence type="predicted"/>
<sequence>MSDIEENDGGGDTERDKTDNCYLRTTSMGDSKPGRLDVWAEFERSSEHWLNSKLRQATCKHCVEAGVKNVKPIRRDKPRMEQYLKKCVHVPRTVREKHFPVTVKRASATETSTELATKRVRSQSSLLGFVDRPLTKDEQKQFEELYGDACVSCNIPFSAADDARMERLLKFLCPSVVILSRFTVSRRIVPARIAEATPEVTSKLTDQKFLTLTFDGYKNVNRDKILGFLLTVRDESGTVNFTLGSALDVTGVNYDGEHMMKESLQKITQVKKEYKADVRYVTCDSDGAHRKARRLLSEKLPHILFSPCNAHQINLIIQDVIKFVPQFKETLRQSDVVSNWFRKSSLSQGTLRDLQFEFYSKEISMPGWTQTRWYSINVSVQRVLDSKSVSQMYGVRYGTNLGLVPFELKVVLDDDDFWAGAREIAVVLKPLVGAQREAESDKCTIADMGAAVRNIYLSFSHLRDRDISWTLMFQLEKRWRSFYQTDVVVVAMFLHPKYKLNLFRSDPAKVHSGVIYKWASDLYRQFFRKDPTKLLTSAIHYSGSKNIFDAKYTRQLSNPFDYWSYTETEHAELAQLAKFLLSACPHAVEEDEGSPHCQQEPTAAKLGSRSGDLMRLESQTSELDELFAQENEAAEEDGDGDQPALSGEKFFTLAELFNTSGV</sequence>
<keyword evidence="5" id="KW-0539">Nucleus</keyword>
<dbReference type="SUPFAM" id="SSF53098">
    <property type="entry name" value="Ribonuclease H-like"/>
    <property type="match status" value="1"/>
</dbReference>
<evidence type="ECO:0000256" key="1">
    <source>
        <dbReference type="ARBA" id="ARBA00004123"/>
    </source>
</evidence>
<dbReference type="EMBL" id="BDGG01000001">
    <property type="protein sequence ID" value="GAU89586.1"/>
    <property type="molecule type" value="Genomic_DNA"/>
</dbReference>
<name>A0A1D1UIQ1_RAMVA</name>
<dbReference type="PANTHER" id="PTHR46481:SF10">
    <property type="entry name" value="ZINC FINGER BED DOMAIN-CONTAINING PROTEIN 39"/>
    <property type="match status" value="1"/>
</dbReference>
<dbReference type="OrthoDB" id="2013475at2759"/>
<dbReference type="PANTHER" id="PTHR46481">
    <property type="entry name" value="ZINC FINGER BED DOMAIN-CONTAINING PROTEIN 4"/>
    <property type="match status" value="1"/>
</dbReference>
<dbReference type="AlphaFoldDB" id="A0A1D1UIQ1"/>
<keyword evidence="4" id="KW-0862">Zinc</keyword>
<dbReference type="GO" id="GO:0008270">
    <property type="term" value="F:zinc ion binding"/>
    <property type="evidence" value="ECO:0007669"/>
    <property type="project" value="UniProtKB-KW"/>
</dbReference>
<evidence type="ECO:0000256" key="6">
    <source>
        <dbReference type="SAM" id="MobiDB-lite"/>
    </source>
</evidence>
<dbReference type="STRING" id="947166.A0A1D1UIQ1"/>
<evidence type="ECO:0000256" key="3">
    <source>
        <dbReference type="ARBA" id="ARBA00022771"/>
    </source>
</evidence>
<evidence type="ECO:0000256" key="5">
    <source>
        <dbReference type="ARBA" id="ARBA00023242"/>
    </source>
</evidence>
<dbReference type="InterPro" id="IPR012337">
    <property type="entry name" value="RNaseH-like_sf"/>
</dbReference>
<protein>
    <submittedName>
        <fullName evidence="7">Uncharacterized protein</fullName>
    </submittedName>
</protein>
<feature type="region of interest" description="Disordered" evidence="6">
    <location>
        <begin position="590"/>
        <end position="611"/>
    </location>
</feature>
<organism evidence="7 8">
    <name type="scientific">Ramazzottius varieornatus</name>
    <name type="common">Water bear</name>
    <name type="synonym">Tardigrade</name>
    <dbReference type="NCBI Taxonomy" id="947166"/>
    <lineage>
        <taxon>Eukaryota</taxon>
        <taxon>Metazoa</taxon>
        <taxon>Ecdysozoa</taxon>
        <taxon>Tardigrada</taxon>
        <taxon>Eutardigrada</taxon>
        <taxon>Parachela</taxon>
        <taxon>Hypsibioidea</taxon>
        <taxon>Ramazzottiidae</taxon>
        <taxon>Ramazzottius</taxon>
    </lineage>
</organism>
<keyword evidence="2" id="KW-0479">Metal-binding</keyword>
<evidence type="ECO:0000313" key="7">
    <source>
        <dbReference type="EMBL" id="GAU89586.1"/>
    </source>
</evidence>
<evidence type="ECO:0000256" key="2">
    <source>
        <dbReference type="ARBA" id="ARBA00022723"/>
    </source>
</evidence>
<dbReference type="Proteomes" id="UP000186922">
    <property type="component" value="Unassembled WGS sequence"/>
</dbReference>
<reference evidence="7 8" key="1">
    <citation type="journal article" date="2016" name="Nat. Commun.">
        <title>Extremotolerant tardigrade genome and improved radiotolerance of human cultured cells by tardigrade-unique protein.</title>
        <authorList>
            <person name="Hashimoto T."/>
            <person name="Horikawa D.D."/>
            <person name="Saito Y."/>
            <person name="Kuwahara H."/>
            <person name="Kozuka-Hata H."/>
            <person name="Shin-I T."/>
            <person name="Minakuchi Y."/>
            <person name="Ohishi K."/>
            <person name="Motoyama A."/>
            <person name="Aizu T."/>
            <person name="Enomoto A."/>
            <person name="Kondo K."/>
            <person name="Tanaka S."/>
            <person name="Hara Y."/>
            <person name="Koshikawa S."/>
            <person name="Sagara H."/>
            <person name="Miura T."/>
            <person name="Yokobori S."/>
            <person name="Miyagawa K."/>
            <person name="Suzuki Y."/>
            <person name="Kubo T."/>
            <person name="Oyama M."/>
            <person name="Kohara Y."/>
            <person name="Fujiyama A."/>
            <person name="Arakawa K."/>
            <person name="Katayama T."/>
            <person name="Toyoda A."/>
            <person name="Kunieda T."/>
        </authorList>
    </citation>
    <scope>NUCLEOTIDE SEQUENCE [LARGE SCALE GENOMIC DNA]</scope>
    <source>
        <strain evidence="7 8">YOKOZUNA-1</strain>
    </source>
</reference>
<evidence type="ECO:0000256" key="4">
    <source>
        <dbReference type="ARBA" id="ARBA00022833"/>
    </source>
</evidence>
<dbReference type="GO" id="GO:0005634">
    <property type="term" value="C:nucleus"/>
    <property type="evidence" value="ECO:0007669"/>
    <property type="project" value="UniProtKB-SubCell"/>
</dbReference>
<comment type="caution">
    <text evidence="7">The sequence shown here is derived from an EMBL/GenBank/DDBJ whole genome shotgun (WGS) entry which is preliminary data.</text>
</comment>
<comment type="subcellular location">
    <subcellularLocation>
        <location evidence="1">Nucleus</location>
    </subcellularLocation>
</comment>
<dbReference type="InterPro" id="IPR052035">
    <property type="entry name" value="ZnF_BED_domain_contain"/>
</dbReference>
<keyword evidence="8" id="KW-1185">Reference proteome</keyword>
<evidence type="ECO:0000313" key="8">
    <source>
        <dbReference type="Proteomes" id="UP000186922"/>
    </source>
</evidence>
<gene>
    <name evidence="7" type="primary">RvY_02121-1</name>
    <name evidence="7" type="synonym">RvY_02121.1</name>
    <name evidence="7" type="ORF">RvY_02121</name>
</gene>